<proteinExistence type="inferred from homology"/>
<dbReference type="Pfam" id="PF12697">
    <property type="entry name" value="Abhydrolase_6"/>
    <property type="match status" value="1"/>
</dbReference>
<feature type="active site" description="Charge relay system" evidence="2">
    <location>
        <position position="287"/>
    </location>
</feature>
<organism evidence="4 5">
    <name type="scientific">Abyssibacter profundi</name>
    <dbReference type="NCBI Taxonomy" id="2182787"/>
    <lineage>
        <taxon>Bacteria</taxon>
        <taxon>Pseudomonadati</taxon>
        <taxon>Pseudomonadota</taxon>
        <taxon>Gammaproteobacteria</taxon>
        <taxon>Chromatiales</taxon>
        <taxon>Oceanococcaceae</taxon>
        <taxon>Abyssibacter</taxon>
    </lineage>
</organism>
<evidence type="ECO:0000256" key="2">
    <source>
        <dbReference type="PIRSR" id="PIRSR005211-1"/>
    </source>
</evidence>
<dbReference type="Gene3D" id="3.40.50.1820">
    <property type="entry name" value="alpha/beta hydrolase"/>
    <property type="match status" value="1"/>
</dbReference>
<dbReference type="GO" id="GO:0047372">
    <property type="term" value="F:monoacylglycerol lipase activity"/>
    <property type="evidence" value="ECO:0007669"/>
    <property type="project" value="TreeGrafter"/>
</dbReference>
<dbReference type="PIRSF" id="PIRSF005211">
    <property type="entry name" value="Ab_hydro_YheT"/>
    <property type="match status" value="1"/>
</dbReference>
<sequence length="345" mass="37599">MTIQAPTNGTLTTAAYQPPGWLQNPHLQSILASSSARRHWIAARMPGMQAASRRITLNCGDGVRLYAHVSPQPGNPAGRGQVVLIHGWEGCHDSVYLFSMASRLWEAGYAIVRLNLRDHGYSHHLNVEPFVSTRLSDTVGALRDIGRRLPGGDAPFLMGFSMGGNVALRTARAATEAGLHIRGLLAVSPAINPLATTQAIDQGIALYRTYFRRKWARSLQAKEAAHPGVHELADMRNTETLEQATALFAPRFTPYADYRDYLQAYTLTGDGLTGLTVPTHILTAADDPVIPIEDFEGLTLPDGVSLEVTDFGGHCGFIQSWSLDCYTDEVGLAFLQSFDDSRVGR</sequence>
<reference evidence="4 5" key="1">
    <citation type="submission" date="2018-05" db="EMBL/GenBank/DDBJ databases">
        <title>Abyssibacter profundi OUC007T gen. nov., sp. nov, a marine bacterium isolated from seawater of the Mariana Trench.</title>
        <authorList>
            <person name="Zhou S."/>
        </authorList>
    </citation>
    <scope>NUCLEOTIDE SEQUENCE [LARGE SCALE GENOMIC DNA]</scope>
    <source>
        <strain evidence="4 5">OUC007</strain>
    </source>
</reference>
<protein>
    <submittedName>
        <fullName evidence="4">Alpha/beta hydrolase</fullName>
    </submittedName>
</protein>
<dbReference type="AlphaFoldDB" id="A0A383XQ20"/>
<comment type="similarity">
    <text evidence="1">Belongs to the AB hydrolase superfamily. AB hydrolase 4 family.</text>
</comment>
<dbReference type="PANTHER" id="PTHR10794:SF63">
    <property type="entry name" value="ALPHA_BETA HYDROLASE 1, ISOFORM A"/>
    <property type="match status" value="1"/>
</dbReference>
<feature type="active site" description="Charge relay system" evidence="2">
    <location>
        <position position="161"/>
    </location>
</feature>
<evidence type="ECO:0000259" key="3">
    <source>
        <dbReference type="Pfam" id="PF12697"/>
    </source>
</evidence>
<dbReference type="OrthoDB" id="332676at2"/>
<dbReference type="Proteomes" id="UP000251800">
    <property type="component" value="Unassembled WGS sequence"/>
</dbReference>
<keyword evidence="5" id="KW-1185">Reference proteome</keyword>
<dbReference type="GO" id="GO:0034338">
    <property type="term" value="F:short-chain carboxylesterase activity"/>
    <property type="evidence" value="ECO:0007669"/>
    <property type="project" value="TreeGrafter"/>
</dbReference>
<dbReference type="RefSeq" id="WP_109721532.1">
    <property type="nucleotide sequence ID" value="NZ_QEQK01000019.1"/>
</dbReference>
<dbReference type="SUPFAM" id="SSF53474">
    <property type="entry name" value="alpha/beta-Hydrolases"/>
    <property type="match status" value="1"/>
</dbReference>
<dbReference type="InterPro" id="IPR050960">
    <property type="entry name" value="AB_hydrolase_4_sf"/>
</dbReference>
<feature type="domain" description="AB hydrolase-1" evidence="3">
    <location>
        <begin position="82"/>
        <end position="318"/>
    </location>
</feature>
<comment type="caution">
    <text evidence="4">The sequence shown here is derived from an EMBL/GenBank/DDBJ whole genome shotgun (WGS) entry which is preliminary data.</text>
</comment>
<dbReference type="InterPro" id="IPR000073">
    <property type="entry name" value="AB_hydrolase_1"/>
</dbReference>
<evidence type="ECO:0000256" key="1">
    <source>
        <dbReference type="ARBA" id="ARBA00010884"/>
    </source>
</evidence>
<gene>
    <name evidence="4" type="ORF">DEH80_16010</name>
</gene>
<accession>A0A383XQ20</accession>
<dbReference type="InterPro" id="IPR029058">
    <property type="entry name" value="AB_hydrolase_fold"/>
</dbReference>
<dbReference type="EMBL" id="QEQK01000019">
    <property type="protein sequence ID" value="PWN54724.1"/>
    <property type="molecule type" value="Genomic_DNA"/>
</dbReference>
<evidence type="ECO:0000313" key="5">
    <source>
        <dbReference type="Proteomes" id="UP000251800"/>
    </source>
</evidence>
<dbReference type="PANTHER" id="PTHR10794">
    <property type="entry name" value="ABHYDROLASE DOMAIN-CONTAINING PROTEIN"/>
    <property type="match status" value="1"/>
</dbReference>
<evidence type="ECO:0000313" key="4">
    <source>
        <dbReference type="EMBL" id="PWN54724.1"/>
    </source>
</evidence>
<name>A0A383XQ20_9GAMM</name>
<dbReference type="InterPro" id="IPR012020">
    <property type="entry name" value="ABHD4"/>
</dbReference>
<keyword evidence="4" id="KW-0378">Hydrolase</keyword>
<feature type="active site" description="Charge relay system" evidence="2">
    <location>
        <position position="314"/>
    </location>
</feature>